<keyword evidence="1" id="KW-0560">Oxidoreductase</keyword>
<dbReference type="Proteomes" id="UP001595867">
    <property type="component" value="Unassembled WGS sequence"/>
</dbReference>
<reference evidence="3" key="1">
    <citation type="journal article" date="2019" name="Int. J. Syst. Evol. Microbiol.">
        <title>The Global Catalogue of Microorganisms (GCM) 10K type strain sequencing project: providing services to taxonomists for standard genome sequencing and annotation.</title>
        <authorList>
            <consortium name="The Broad Institute Genomics Platform"/>
            <consortium name="The Broad Institute Genome Sequencing Center for Infectious Disease"/>
            <person name="Wu L."/>
            <person name="Ma J."/>
        </authorList>
    </citation>
    <scope>NUCLEOTIDE SEQUENCE [LARGE SCALE GENOMIC DNA]</scope>
    <source>
        <strain evidence="3">TBRC 5832</strain>
    </source>
</reference>
<dbReference type="PANTHER" id="PTHR47534">
    <property type="entry name" value="YALI0E05731P"/>
    <property type="match status" value="1"/>
</dbReference>
<dbReference type="PRINTS" id="PR00081">
    <property type="entry name" value="GDHRDH"/>
</dbReference>
<name>A0ABV8IH98_9ACTN</name>
<dbReference type="Pfam" id="PF00106">
    <property type="entry name" value="adh_short"/>
    <property type="match status" value="1"/>
</dbReference>
<keyword evidence="3" id="KW-1185">Reference proteome</keyword>
<evidence type="ECO:0000313" key="3">
    <source>
        <dbReference type="Proteomes" id="UP001595867"/>
    </source>
</evidence>
<protein>
    <submittedName>
        <fullName evidence="2">SDR family NAD(P)-dependent oxidoreductase</fullName>
    </submittedName>
</protein>
<dbReference type="RefSeq" id="WP_378064566.1">
    <property type="nucleotide sequence ID" value="NZ_JBHSBL010000002.1"/>
</dbReference>
<sequence>MKLDSSVRWEPGASDLTGTNVAIIGGTGGLGRAFARSLAARGASVLVVGRTFRDADVPGIRFQQADLNLMREAERVAAELPAETLDVVVFTTGIMAATSRQQTDEGIERDTAVSYLSRYVILRSIAGRLRNGTRVFIMGMPGMGQTGSYDDLNAERSYKSMAVHSNTVAANEALVLDAAEHYPGLRVFGLNPGIVKTAIRGNMLGEGSWRQKVLEGLIGLFTPSADTYAARVVPLLTSPDLVRYTGVMFNRKAQAILPSPGLTQQHVDGFMTASAALAAKVS</sequence>
<proteinExistence type="predicted"/>
<organism evidence="2 3">
    <name type="scientific">Actinoplanes subglobosus</name>
    <dbReference type="NCBI Taxonomy" id="1547892"/>
    <lineage>
        <taxon>Bacteria</taxon>
        <taxon>Bacillati</taxon>
        <taxon>Actinomycetota</taxon>
        <taxon>Actinomycetes</taxon>
        <taxon>Micromonosporales</taxon>
        <taxon>Micromonosporaceae</taxon>
        <taxon>Actinoplanes</taxon>
    </lineage>
</organism>
<dbReference type="InterPro" id="IPR052228">
    <property type="entry name" value="Sec_Metab_Biosynth_Oxidored"/>
</dbReference>
<dbReference type="InterPro" id="IPR002347">
    <property type="entry name" value="SDR_fam"/>
</dbReference>
<dbReference type="Gene3D" id="3.40.50.720">
    <property type="entry name" value="NAD(P)-binding Rossmann-like Domain"/>
    <property type="match status" value="1"/>
</dbReference>
<dbReference type="InterPro" id="IPR036291">
    <property type="entry name" value="NAD(P)-bd_dom_sf"/>
</dbReference>
<evidence type="ECO:0000313" key="2">
    <source>
        <dbReference type="EMBL" id="MFC4063547.1"/>
    </source>
</evidence>
<comment type="caution">
    <text evidence="2">The sequence shown here is derived from an EMBL/GenBank/DDBJ whole genome shotgun (WGS) entry which is preliminary data.</text>
</comment>
<evidence type="ECO:0000256" key="1">
    <source>
        <dbReference type="ARBA" id="ARBA00023002"/>
    </source>
</evidence>
<gene>
    <name evidence="2" type="ORF">ACFO0C_01295</name>
</gene>
<dbReference type="PANTHER" id="PTHR47534:SF3">
    <property type="entry name" value="ALCOHOL DEHYDROGENASE-LIKE C-TERMINAL DOMAIN-CONTAINING PROTEIN"/>
    <property type="match status" value="1"/>
</dbReference>
<dbReference type="EMBL" id="JBHSBL010000002">
    <property type="protein sequence ID" value="MFC4063547.1"/>
    <property type="molecule type" value="Genomic_DNA"/>
</dbReference>
<dbReference type="SUPFAM" id="SSF51735">
    <property type="entry name" value="NAD(P)-binding Rossmann-fold domains"/>
    <property type="match status" value="1"/>
</dbReference>
<accession>A0ABV8IH98</accession>